<feature type="domain" description="HTH luxR-type" evidence="1">
    <location>
        <begin position="33"/>
        <end position="60"/>
    </location>
</feature>
<dbReference type="Gene3D" id="1.10.10.10">
    <property type="entry name" value="Winged helix-like DNA-binding domain superfamily/Winged helix DNA-binding domain"/>
    <property type="match status" value="1"/>
</dbReference>
<dbReference type="AlphaFoldDB" id="A0A0P9UGQ3"/>
<accession>A0A0P9UGQ3</accession>
<dbReference type="Proteomes" id="UP000050469">
    <property type="component" value="Unassembled WGS sequence"/>
</dbReference>
<protein>
    <recommendedName>
        <fullName evidence="1">HTH luxR-type domain-containing protein</fullName>
    </recommendedName>
</protein>
<sequence length="100" mass="11295">MAIYEEKYITGLLEVFPELSKGEAGVLMMYSLGCEARKIATELNVATSTVNTNLKRMKEKFEIDRVADLRIIYANRLNLLILLKTRCPNFGDIQPISPVS</sequence>
<dbReference type="InterPro" id="IPR036388">
    <property type="entry name" value="WH-like_DNA-bd_sf"/>
</dbReference>
<comment type="caution">
    <text evidence="2">The sequence shown here is derived from an EMBL/GenBank/DDBJ whole genome shotgun (WGS) entry which is preliminary data.</text>
</comment>
<evidence type="ECO:0000313" key="3">
    <source>
        <dbReference type="EMBL" id="RMS48287.1"/>
    </source>
</evidence>
<organism evidence="2 4">
    <name type="scientific">Pseudomonas amygdali pv. photiniae</name>
    <dbReference type="NCBI Taxonomy" id="251724"/>
    <lineage>
        <taxon>Bacteria</taxon>
        <taxon>Pseudomonadati</taxon>
        <taxon>Pseudomonadota</taxon>
        <taxon>Gammaproteobacteria</taxon>
        <taxon>Pseudomonadales</taxon>
        <taxon>Pseudomonadaceae</taxon>
        <taxon>Pseudomonas</taxon>
        <taxon>Pseudomonas amygdali</taxon>
    </lineage>
</organism>
<dbReference type="PATRIC" id="fig|251724.3.peg.5681"/>
<dbReference type="PRINTS" id="PR00038">
    <property type="entry name" value="HTHLUXR"/>
</dbReference>
<dbReference type="PROSITE" id="PS00622">
    <property type="entry name" value="HTH_LUXR_1"/>
    <property type="match status" value="1"/>
</dbReference>
<reference evidence="3 5" key="2">
    <citation type="submission" date="2018-08" db="EMBL/GenBank/DDBJ databases">
        <title>Recombination of ecologically and evolutionarily significant loci maintains genetic cohesion in the Pseudomonas syringae species complex.</title>
        <authorList>
            <person name="Dillon M."/>
            <person name="Thakur S."/>
            <person name="Almeida R.N.D."/>
            <person name="Weir B.S."/>
            <person name="Guttman D.S."/>
        </authorList>
    </citation>
    <scope>NUCLEOTIDE SEQUENCE [LARGE SCALE GENOMIC DNA]</scope>
    <source>
        <strain evidence="3 5">ICMP 7847</strain>
    </source>
</reference>
<evidence type="ECO:0000313" key="5">
    <source>
        <dbReference type="Proteomes" id="UP000270873"/>
    </source>
</evidence>
<evidence type="ECO:0000313" key="4">
    <source>
        <dbReference type="Proteomes" id="UP000050469"/>
    </source>
</evidence>
<proteinExistence type="predicted"/>
<evidence type="ECO:0000259" key="1">
    <source>
        <dbReference type="PROSITE" id="PS00622"/>
    </source>
</evidence>
<dbReference type="RefSeq" id="WP_054096921.1">
    <property type="nucleotide sequence ID" value="NZ_LJQO01000599.1"/>
</dbReference>
<dbReference type="GO" id="GO:0006355">
    <property type="term" value="P:regulation of DNA-templated transcription"/>
    <property type="evidence" value="ECO:0007669"/>
    <property type="project" value="InterPro"/>
</dbReference>
<evidence type="ECO:0000313" key="2">
    <source>
        <dbReference type="EMBL" id="KPX54410.1"/>
    </source>
</evidence>
<gene>
    <name evidence="2" type="ORF">ALO53_200103</name>
    <name evidence="3" type="ORF">ALP66_200090</name>
</gene>
<name>A0A0P9UGQ3_PSEA0</name>
<dbReference type="EMBL" id="LJQO01000599">
    <property type="protein sequence ID" value="KPX54410.1"/>
    <property type="molecule type" value="Genomic_DNA"/>
</dbReference>
<dbReference type="Proteomes" id="UP000270873">
    <property type="component" value="Unassembled WGS sequence"/>
</dbReference>
<dbReference type="Pfam" id="PF00196">
    <property type="entry name" value="GerE"/>
    <property type="match status" value="1"/>
</dbReference>
<dbReference type="SMART" id="SM00421">
    <property type="entry name" value="HTH_LUXR"/>
    <property type="match status" value="1"/>
</dbReference>
<dbReference type="InterPro" id="IPR000792">
    <property type="entry name" value="Tscrpt_reg_LuxR_C"/>
</dbReference>
<dbReference type="InterPro" id="IPR016032">
    <property type="entry name" value="Sig_transdc_resp-reg_C-effctor"/>
</dbReference>
<reference evidence="2 4" key="1">
    <citation type="submission" date="2015-09" db="EMBL/GenBank/DDBJ databases">
        <title>Genome announcement of multiple Pseudomonas syringae strains.</title>
        <authorList>
            <person name="Thakur S."/>
            <person name="Wang P.W."/>
            <person name="Gong Y."/>
            <person name="Weir B.S."/>
            <person name="Guttman D.S."/>
        </authorList>
    </citation>
    <scope>NUCLEOTIDE SEQUENCE [LARGE SCALE GENOMIC DNA]</scope>
    <source>
        <strain evidence="2 4">ICMP7840</strain>
    </source>
</reference>
<dbReference type="GO" id="GO:0003677">
    <property type="term" value="F:DNA binding"/>
    <property type="evidence" value="ECO:0007669"/>
    <property type="project" value="InterPro"/>
</dbReference>
<dbReference type="SUPFAM" id="SSF46894">
    <property type="entry name" value="C-terminal effector domain of the bipartite response regulators"/>
    <property type="match status" value="1"/>
</dbReference>
<dbReference type="EMBL" id="RBSP01000394">
    <property type="protein sequence ID" value="RMS48287.1"/>
    <property type="molecule type" value="Genomic_DNA"/>
</dbReference>